<dbReference type="Gene3D" id="1.10.260.40">
    <property type="entry name" value="lambda repressor-like DNA-binding domains"/>
    <property type="match status" value="1"/>
</dbReference>
<evidence type="ECO:0000259" key="4">
    <source>
        <dbReference type="SMART" id="SM01116"/>
    </source>
</evidence>
<dbReference type="Pfam" id="PF02560">
    <property type="entry name" value="Cyanate_lyase"/>
    <property type="match status" value="1"/>
</dbReference>
<dbReference type="PANTHER" id="PTHR34186">
    <property type="entry name" value="CYANATE HYDRATASE"/>
    <property type="match status" value="1"/>
</dbReference>
<dbReference type="Proteomes" id="UP000311382">
    <property type="component" value="Unassembled WGS sequence"/>
</dbReference>
<evidence type="ECO:0000256" key="2">
    <source>
        <dbReference type="ARBA" id="ARBA00023239"/>
    </source>
</evidence>
<dbReference type="PANTHER" id="PTHR34186:SF2">
    <property type="entry name" value="CYANATE HYDRATASE"/>
    <property type="match status" value="1"/>
</dbReference>
<evidence type="ECO:0000256" key="1">
    <source>
        <dbReference type="ARBA" id="ARBA00003561"/>
    </source>
</evidence>
<dbReference type="GO" id="GO:0003677">
    <property type="term" value="F:DNA binding"/>
    <property type="evidence" value="ECO:0007669"/>
    <property type="project" value="InterPro"/>
</dbReference>
<comment type="similarity">
    <text evidence="3">Belongs to the cyanase family.</text>
</comment>
<dbReference type="PIRSF" id="PIRSF001263">
    <property type="entry name" value="Cyanate_hydratas"/>
    <property type="match status" value="1"/>
</dbReference>
<reference evidence="5 6" key="1">
    <citation type="submission" date="2019-03" db="EMBL/GenBank/DDBJ databases">
        <title>Rhodosporidium diobovatum UCD-FST 08-225 genome sequencing, assembly, and annotation.</title>
        <authorList>
            <person name="Fakankun I.U."/>
            <person name="Fristensky B."/>
            <person name="Levin D.B."/>
        </authorList>
    </citation>
    <scope>NUCLEOTIDE SEQUENCE [LARGE SCALE GENOMIC DNA]</scope>
    <source>
        <strain evidence="5 6">UCD-FST 08-225</strain>
    </source>
</reference>
<accession>A0A5C5FR55</accession>
<dbReference type="EMBL" id="SOZI01000124">
    <property type="protein sequence ID" value="TNY18726.1"/>
    <property type="molecule type" value="Genomic_DNA"/>
</dbReference>
<sequence>MTSVVQSLPSVHQSLFEAKAVKGLTFEQIAQRVERDEVWVASLFYGQVRCFSSSPESSDAKPTEVEVKKLGKVLGLQEGPLLKHFHTHWFPERGDLTPMPPRDPTLYRLYEIILVYGYGIKSVIHEKFGDGIMSAINFSCNVKKVEKNGADNVQITLTGKWLPYDFHE</sequence>
<evidence type="ECO:0000313" key="5">
    <source>
        <dbReference type="EMBL" id="TNY18726.1"/>
    </source>
</evidence>
<dbReference type="InterPro" id="IPR036581">
    <property type="entry name" value="Cyanate_lyase_C_sf"/>
</dbReference>
<dbReference type="InterPro" id="IPR003712">
    <property type="entry name" value="Cyanate_lyase_C"/>
</dbReference>
<dbReference type="SUPFAM" id="SSF55234">
    <property type="entry name" value="Cyanase C-terminal domain"/>
    <property type="match status" value="1"/>
</dbReference>
<dbReference type="SMART" id="SM01116">
    <property type="entry name" value="Cyanate_lyase"/>
    <property type="match status" value="1"/>
</dbReference>
<dbReference type="InterPro" id="IPR008076">
    <property type="entry name" value="Cyanase"/>
</dbReference>
<keyword evidence="2 3" id="KW-0456">Lyase</keyword>
<comment type="caution">
    <text evidence="5">The sequence shown here is derived from an EMBL/GenBank/DDBJ whole genome shotgun (WGS) entry which is preliminary data.</text>
</comment>
<dbReference type="Gene3D" id="3.30.1160.10">
    <property type="entry name" value="Cyanate lyase, C-terminal domain"/>
    <property type="match status" value="1"/>
</dbReference>
<dbReference type="EC" id="4.2.1.104" evidence="3"/>
<comment type="catalytic activity">
    <reaction evidence="3">
        <text>cyanate + hydrogencarbonate + 3 H(+) = NH4(+) + 2 CO2</text>
        <dbReference type="Rhea" id="RHEA:11120"/>
        <dbReference type="ChEBI" id="CHEBI:15378"/>
        <dbReference type="ChEBI" id="CHEBI:16526"/>
        <dbReference type="ChEBI" id="CHEBI:17544"/>
        <dbReference type="ChEBI" id="CHEBI:28938"/>
        <dbReference type="ChEBI" id="CHEBI:29195"/>
        <dbReference type="EC" id="4.2.1.104"/>
    </reaction>
</comment>
<gene>
    <name evidence="3" type="primary">cyn1</name>
    <name evidence="5" type="ORF">DMC30DRAFT_425591</name>
</gene>
<dbReference type="STRING" id="5288.A0A5C5FR55"/>
<proteinExistence type="inferred from homology"/>
<evidence type="ECO:0000256" key="3">
    <source>
        <dbReference type="HAMAP-Rule" id="MF_03139"/>
    </source>
</evidence>
<organism evidence="5 6">
    <name type="scientific">Rhodotorula diobovata</name>
    <dbReference type="NCBI Taxonomy" id="5288"/>
    <lineage>
        <taxon>Eukaryota</taxon>
        <taxon>Fungi</taxon>
        <taxon>Dikarya</taxon>
        <taxon>Basidiomycota</taxon>
        <taxon>Pucciniomycotina</taxon>
        <taxon>Microbotryomycetes</taxon>
        <taxon>Sporidiobolales</taxon>
        <taxon>Sporidiobolaceae</taxon>
        <taxon>Rhodotorula</taxon>
    </lineage>
</organism>
<dbReference type="NCBIfam" id="TIGR00673">
    <property type="entry name" value="cynS"/>
    <property type="match status" value="1"/>
</dbReference>
<dbReference type="OrthoDB" id="10019422at2759"/>
<feature type="domain" description="Cyanate lyase C-terminal" evidence="4">
    <location>
        <begin position="95"/>
        <end position="166"/>
    </location>
</feature>
<comment type="function">
    <text evidence="1 3">Catalyzes the reaction of cyanate with bicarbonate to produce ammonia and carbon dioxide.</text>
</comment>
<protein>
    <recommendedName>
        <fullName evidence="3">Cyanate hydratase</fullName>
        <shortName evidence="3">Cyanase</shortName>
        <ecNumber evidence="3">4.2.1.104</ecNumber>
    </recommendedName>
    <alternativeName>
        <fullName evidence="3">Cyanate hydrolase</fullName>
    </alternativeName>
    <alternativeName>
        <fullName evidence="3">Cyanate lyase</fullName>
    </alternativeName>
</protein>
<name>A0A5C5FR55_9BASI</name>
<feature type="active site" evidence="3">
    <location>
        <position position="108"/>
    </location>
</feature>
<evidence type="ECO:0000313" key="6">
    <source>
        <dbReference type="Proteomes" id="UP000311382"/>
    </source>
</evidence>
<dbReference type="PRINTS" id="PR01693">
    <property type="entry name" value="CYANASE"/>
</dbReference>
<keyword evidence="6" id="KW-1185">Reference proteome</keyword>
<dbReference type="InterPro" id="IPR010982">
    <property type="entry name" value="Lambda_DNA-bd_dom_sf"/>
</dbReference>
<dbReference type="AlphaFoldDB" id="A0A5C5FR55"/>
<dbReference type="HAMAP" id="MF_00535">
    <property type="entry name" value="Cyanate_hydrat"/>
    <property type="match status" value="1"/>
</dbReference>
<dbReference type="CDD" id="cd00559">
    <property type="entry name" value="Cyanase_C"/>
    <property type="match status" value="1"/>
</dbReference>
<dbReference type="GO" id="GO:0008824">
    <property type="term" value="F:cyanate hydratase activity"/>
    <property type="evidence" value="ECO:0007669"/>
    <property type="project" value="UniProtKB-UniRule"/>
</dbReference>
<feature type="active site" evidence="3">
    <location>
        <position position="111"/>
    </location>
</feature>
<dbReference type="SUPFAM" id="SSF47413">
    <property type="entry name" value="lambda repressor-like DNA-binding domains"/>
    <property type="match status" value="1"/>
</dbReference>
<feature type="active site" evidence="3">
    <location>
        <position position="134"/>
    </location>
</feature>